<dbReference type="GeneID" id="6082839"/>
<dbReference type="RefSeq" id="XP_001887109.1">
    <property type="nucleotide sequence ID" value="XM_001887074.1"/>
</dbReference>
<evidence type="ECO:0000313" key="1">
    <source>
        <dbReference type="EMBL" id="EDR02164.1"/>
    </source>
</evidence>
<keyword evidence="2" id="KW-1185">Reference proteome</keyword>
<dbReference type="Proteomes" id="UP000001194">
    <property type="component" value="Unassembled WGS sequence"/>
</dbReference>
<organism evidence="2">
    <name type="scientific">Laccaria bicolor (strain S238N-H82 / ATCC MYA-4686)</name>
    <name type="common">Bicoloured deceiver</name>
    <name type="synonym">Laccaria laccata var. bicolor</name>
    <dbReference type="NCBI Taxonomy" id="486041"/>
    <lineage>
        <taxon>Eukaryota</taxon>
        <taxon>Fungi</taxon>
        <taxon>Dikarya</taxon>
        <taxon>Basidiomycota</taxon>
        <taxon>Agaricomycotina</taxon>
        <taxon>Agaricomycetes</taxon>
        <taxon>Agaricomycetidae</taxon>
        <taxon>Agaricales</taxon>
        <taxon>Agaricineae</taxon>
        <taxon>Hydnangiaceae</taxon>
        <taxon>Laccaria</taxon>
    </lineage>
</organism>
<evidence type="ECO:0000313" key="2">
    <source>
        <dbReference type="Proteomes" id="UP000001194"/>
    </source>
</evidence>
<dbReference type="AlphaFoldDB" id="B0DT59"/>
<protein>
    <submittedName>
        <fullName evidence="1">Predicted protein</fullName>
    </submittedName>
</protein>
<reference evidence="1 2" key="1">
    <citation type="journal article" date="2008" name="Nature">
        <title>The genome of Laccaria bicolor provides insights into mycorrhizal symbiosis.</title>
        <authorList>
            <person name="Martin F."/>
            <person name="Aerts A."/>
            <person name="Ahren D."/>
            <person name="Brun A."/>
            <person name="Danchin E.G.J."/>
            <person name="Duchaussoy F."/>
            <person name="Gibon J."/>
            <person name="Kohler A."/>
            <person name="Lindquist E."/>
            <person name="Pereda V."/>
            <person name="Salamov A."/>
            <person name="Shapiro H.J."/>
            <person name="Wuyts J."/>
            <person name="Blaudez D."/>
            <person name="Buee M."/>
            <person name="Brokstein P."/>
            <person name="Canbaeck B."/>
            <person name="Cohen D."/>
            <person name="Courty P.E."/>
            <person name="Coutinho P.M."/>
            <person name="Delaruelle C."/>
            <person name="Detter J.C."/>
            <person name="Deveau A."/>
            <person name="DiFazio S."/>
            <person name="Duplessis S."/>
            <person name="Fraissinet-Tachet L."/>
            <person name="Lucic E."/>
            <person name="Frey-Klett P."/>
            <person name="Fourrey C."/>
            <person name="Feussner I."/>
            <person name="Gay G."/>
            <person name="Grimwood J."/>
            <person name="Hoegger P.J."/>
            <person name="Jain P."/>
            <person name="Kilaru S."/>
            <person name="Labbe J."/>
            <person name="Lin Y.C."/>
            <person name="Legue V."/>
            <person name="Le Tacon F."/>
            <person name="Marmeisse R."/>
            <person name="Melayah D."/>
            <person name="Montanini B."/>
            <person name="Muratet M."/>
            <person name="Nehls U."/>
            <person name="Niculita-Hirzel H."/>
            <person name="Oudot-Le Secq M.P."/>
            <person name="Peter M."/>
            <person name="Quesneville H."/>
            <person name="Rajashekar B."/>
            <person name="Reich M."/>
            <person name="Rouhier N."/>
            <person name="Schmutz J."/>
            <person name="Yin T."/>
            <person name="Chalot M."/>
            <person name="Henrissat B."/>
            <person name="Kuees U."/>
            <person name="Lucas S."/>
            <person name="Van de Peer Y."/>
            <person name="Podila G.K."/>
            <person name="Polle A."/>
            <person name="Pukkila P.J."/>
            <person name="Richardson P.M."/>
            <person name="Rouze P."/>
            <person name="Sanders I.R."/>
            <person name="Stajich J.E."/>
            <person name="Tunlid A."/>
            <person name="Tuskan G."/>
            <person name="Grigoriev I.V."/>
        </authorList>
    </citation>
    <scope>NUCLEOTIDE SEQUENCE [LARGE SCALE GENOMIC DNA]</scope>
    <source>
        <strain evidence="2">S238N-H82 / ATCC MYA-4686</strain>
    </source>
</reference>
<dbReference type="STRING" id="486041.B0DT59"/>
<dbReference type="EMBL" id="DS547132">
    <property type="protein sequence ID" value="EDR02164.1"/>
    <property type="molecule type" value="Genomic_DNA"/>
</dbReference>
<proteinExistence type="predicted"/>
<sequence>MDLYCWRLCEAVLCVGIACEIRRSFLQIAVLVVWMRDSTRIRNAVISFPPSSQPLLSTFWARASDVHLRNAMILQTYPQFLYFSLRTVAFSISSYAEFRWIQEHQDYSRLKQRCRQKFLQETVTKILVVKGSVILTDLLRRRIGQASICTRAVVKPRTFEYVTRSGTISYNHKTYQIDSVAQP</sequence>
<gene>
    <name evidence="1" type="ORF">LACBIDRAFT_309834</name>
</gene>
<dbReference type="InParanoid" id="B0DT59"/>
<dbReference type="KEGG" id="lbc:LACBIDRAFT_309834"/>
<dbReference type="HOGENOM" id="CLU_1475427_0_0_1"/>
<name>B0DT59_LACBS</name>
<accession>B0DT59</accession>